<dbReference type="KEGG" id="slk:SLUN_26890"/>
<protein>
    <recommendedName>
        <fullName evidence="4">DUF4185 domain-containing protein</fullName>
    </recommendedName>
</protein>
<dbReference type="EMBL" id="CP026304">
    <property type="protein sequence ID" value="AVZ75286.1"/>
    <property type="molecule type" value="Genomic_DNA"/>
</dbReference>
<accession>A0A2R4T846</accession>
<feature type="chain" id="PRO_5015312734" description="DUF4185 domain-containing protein" evidence="1">
    <location>
        <begin position="36"/>
        <end position="391"/>
    </location>
</feature>
<dbReference type="AlphaFoldDB" id="A0A2R4T846"/>
<gene>
    <name evidence="2" type="ORF">SLUN_26890</name>
</gene>
<organism evidence="2 3">
    <name type="scientific">Streptomyces lunaelactis</name>
    <dbReference type="NCBI Taxonomy" id="1535768"/>
    <lineage>
        <taxon>Bacteria</taxon>
        <taxon>Bacillati</taxon>
        <taxon>Actinomycetota</taxon>
        <taxon>Actinomycetes</taxon>
        <taxon>Kitasatosporales</taxon>
        <taxon>Streptomycetaceae</taxon>
        <taxon>Streptomyces</taxon>
    </lineage>
</organism>
<proteinExistence type="predicted"/>
<keyword evidence="1" id="KW-0732">Signal</keyword>
<evidence type="ECO:0008006" key="4">
    <source>
        <dbReference type="Google" id="ProtNLM"/>
    </source>
</evidence>
<keyword evidence="3" id="KW-1185">Reference proteome</keyword>
<reference evidence="2 3" key="1">
    <citation type="submission" date="2018-01" db="EMBL/GenBank/DDBJ databases">
        <title>Complete genome sequence of Streptomyces lunaelactis MM109T, a Ferroverdin A producer isolated from cave moonmilk deposits.</title>
        <authorList>
            <person name="Naome A."/>
            <person name="Martinet L."/>
            <person name="Maciejewska M."/>
            <person name="Anderssen S."/>
            <person name="Adam D."/>
            <person name="Tenconi E."/>
            <person name="Deflandre B."/>
            <person name="Arguelles-Arias A."/>
            <person name="Calusinska M."/>
            <person name="Copieters W."/>
            <person name="Karim L."/>
            <person name="Hanikenne M."/>
            <person name="Baurain D."/>
            <person name="van Wezel G."/>
            <person name="Smargiasso N."/>
            <person name="de Pauw E."/>
            <person name="Delfosse P."/>
            <person name="Rigali S."/>
        </authorList>
    </citation>
    <scope>NUCLEOTIDE SEQUENCE [LARGE SCALE GENOMIC DNA]</scope>
    <source>
        <strain evidence="2 3">MM109</strain>
    </source>
</reference>
<evidence type="ECO:0000313" key="2">
    <source>
        <dbReference type="EMBL" id="AVZ75286.1"/>
    </source>
</evidence>
<dbReference type="GeneID" id="55658881"/>
<evidence type="ECO:0000313" key="3">
    <source>
        <dbReference type="Proteomes" id="UP000244201"/>
    </source>
</evidence>
<dbReference type="OrthoDB" id="3507435at2"/>
<name>A0A2R4T846_9ACTN</name>
<dbReference type="Proteomes" id="UP000244201">
    <property type="component" value="Chromosome"/>
</dbReference>
<sequence>MTHAVRDVAKRTAGALLAVFAVLMSMLVSAGPAQAAEPLPGGKANWVVSVGHMDLASKNNYRNWVRLGYYVFNTDGTVTTNYWYWHQRDQPVRVDAMTADCGGSVPTCAVRTVDGYKGDPTGGYQGTFGYASDGRLAVTWTKNAAGTPLTDPLTEYWNVEAGLAGGGAARITSPTFYGPYSKPDNWNVTIPAPGEFSSYTANFGVGYGSNASLGRESRATMSQLITDPRYNAQPYKGAFVVAKASSADPKTRVGIVGREGSGGAWSFGAAANPWKQCNGSPCMGWLQPGTSCAGTDKDRARYIAEIGGGRRNTEEYWCQSLAQGQPCYKYNSHPRPMLQVIDDSGKFQGWVGVEAFTHVSTSTGLPDSGWVEGYWGIFDMVSAALEPKLEG</sequence>
<feature type="signal peptide" evidence="1">
    <location>
        <begin position="1"/>
        <end position="35"/>
    </location>
</feature>
<evidence type="ECO:0000256" key="1">
    <source>
        <dbReference type="SAM" id="SignalP"/>
    </source>
</evidence>
<dbReference type="RefSeq" id="WP_108152525.1">
    <property type="nucleotide sequence ID" value="NZ_CP026304.1"/>
</dbReference>